<evidence type="ECO:0000256" key="1">
    <source>
        <dbReference type="SAM" id="Phobius"/>
    </source>
</evidence>
<proteinExistence type="predicted"/>
<keyword evidence="3" id="KW-1185">Reference proteome</keyword>
<evidence type="ECO:0000313" key="2">
    <source>
        <dbReference type="EMBL" id="KAF5763140.1"/>
    </source>
</evidence>
<dbReference type="Proteomes" id="UP000215914">
    <property type="component" value="Unassembled WGS sequence"/>
</dbReference>
<reference evidence="2" key="2">
    <citation type="submission" date="2020-06" db="EMBL/GenBank/DDBJ databases">
        <title>Helianthus annuus Genome sequencing and assembly Release 2.</title>
        <authorList>
            <person name="Gouzy J."/>
            <person name="Langlade N."/>
            <person name="Munos S."/>
        </authorList>
    </citation>
    <scope>NUCLEOTIDE SEQUENCE</scope>
    <source>
        <tissue evidence="2">Leaves</tissue>
    </source>
</reference>
<gene>
    <name evidence="2" type="ORF">HanXRQr2_Chr15g0676861</name>
</gene>
<keyword evidence="1" id="KW-1133">Transmembrane helix</keyword>
<evidence type="ECO:0000313" key="3">
    <source>
        <dbReference type="Proteomes" id="UP000215914"/>
    </source>
</evidence>
<keyword evidence="1" id="KW-0472">Membrane</keyword>
<dbReference type="EMBL" id="MNCJ02000330">
    <property type="protein sequence ID" value="KAF5763140.1"/>
    <property type="molecule type" value="Genomic_DNA"/>
</dbReference>
<sequence>MNREEASSRVSSSVEAVVAVLLLVVSLPPVVGPSSLLKAIKAE</sequence>
<comment type="caution">
    <text evidence="2">The sequence shown here is derived from an EMBL/GenBank/DDBJ whole genome shotgun (WGS) entry which is preliminary data.</text>
</comment>
<protein>
    <submittedName>
        <fullName evidence="2">Uncharacterized protein</fullName>
    </submittedName>
</protein>
<name>A0A9K3DX46_HELAN</name>
<reference evidence="2" key="1">
    <citation type="journal article" date="2017" name="Nature">
        <title>The sunflower genome provides insights into oil metabolism, flowering and Asterid evolution.</title>
        <authorList>
            <person name="Badouin H."/>
            <person name="Gouzy J."/>
            <person name="Grassa C.J."/>
            <person name="Murat F."/>
            <person name="Staton S.E."/>
            <person name="Cottret L."/>
            <person name="Lelandais-Briere C."/>
            <person name="Owens G.L."/>
            <person name="Carrere S."/>
            <person name="Mayjonade B."/>
            <person name="Legrand L."/>
            <person name="Gill N."/>
            <person name="Kane N.C."/>
            <person name="Bowers J.E."/>
            <person name="Hubner S."/>
            <person name="Bellec A."/>
            <person name="Berard A."/>
            <person name="Berges H."/>
            <person name="Blanchet N."/>
            <person name="Boniface M.C."/>
            <person name="Brunel D."/>
            <person name="Catrice O."/>
            <person name="Chaidir N."/>
            <person name="Claudel C."/>
            <person name="Donnadieu C."/>
            <person name="Faraut T."/>
            <person name="Fievet G."/>
            <person name="Helmstetter N."/>
            <person name="King M."/>
            <person name="Knapp S.J."/>
            <person name="Lai Z."/>
            <person name="Le Paslier M.C."/>
            <person name="Lippi Y."/>
            <person name="Lorenzon L."/>
            <person name="Mandel J.R."/>
            <person name="Marage G."/>
            <person name="Marchand G."/>
            <person name="Marquand E."/>
            <person name="Bret-Mestries E."/>
            <person name="Morien E."/>
            <person name="Nambeesan S."/>
            <person name="Nguyen T."/>
            <person name="Pegot-Espagnet P."/>
            <person name="Pouilly N."/>
            <person name="Raftis F."/>
            <person name="Sallet E."/>
            <person name="Schiex T."/>
            <person name="Thomas J."/>
            <person name="Vandecasteele C."/>
            <person name="Vares D."/>
            <person name="Vear F."/>
            <person name="Vautrin S."/>
            <person name="Crespi M."/>
            <person name="Mangin B."/>
            <person name="Burke J.M."/>
            <person name="Salse J."/>
            <person name="Munos S."/>
            <person name="Vincourt P."/>
            <person name="Rieseberg L.H."/>
            <person name="Langlade N.B."/>
        </authorList>
    </citation>
    <scope>NUCLEOTIDE SEQUENCE</scope>
    <source>
        <tissue evidence="2">Leaves</tissue>
    </source>
</reference>
<dbReference type="Gramene" id="mRNA:HanXRQr2_Chr15g0676861">
    <property type="protein sequence ID" value="mRNA:HanXRQr2_Chr15g0676861"/>
    <property type="gene ID" value="HanXRQr2_Chr15g0676861"/>
</dbReference>
<keyword evidence="1" id="KW-0812">Transmembrane</keyword>
<feature type="transmembrane region" description="Helical" evidence="1">
    <location>
        <begin position="12"/>
        <end position="31"/>
    </location>
</feature>
<organism evidence="2 3">
    <name type="scientific">Helianthus annuus</name>
    <name type="common">Common sunflower</name>
    <dbReference type="NCBI Taxonomy" id="4232"/>
    <lineage>
        <taxon>Eukaryota</taxon>
        <taxon>Viridiplantae</taxon>
        <taxon>Streptophyta</taxon>
        <taxon>Embryophyta</taxon>
        <taxon>Tracheophyta</taxon>
        <taxon>Spermatophyta</taxon>
        <taxon>Magnoliopsida</taxon>
        <taxon>eudicotyledons</taxon>
        <taxon>Gunneridae</taxon>
        <taxon>Pentapetalae</taxon>
        <taxon>asterids</taxon>
        <taxon>campanulids</taxon>
        <taxon>Asterales</taxon>
        <taxon>Asteraceae</taxon>
        <taxon>Asteroideae</taxon>
        <taxon>Heliantheae alliance</taxon>
        <taxon>Heliantheae</taxon>
        <taxon>Helianthus</taxon>
    </lineage>
</organism>
<dbReference type="AlphaFoldDB" id="A0A9K3DX46"/>
<accession>A0A9K3DX46</accession>